<accession>A0ABU2YRZ2</accession>
<organism evidence="2 3">
    <name type="scientific">Streptomyces gottesmaniae</name>
    <dbReference type="NCBI Taxonomy" id="3075518"/>
    <lineage>
        <taxon>Bacteria</taxon>
        <taxon>Bacillati</taxon>
        <taxon>Actinomycetota</taxon>
        <taxon>Actinomycetes</taxon>
        <taxon>Kitasatosporales</taxon>
        <taxon>Streptomycetaceae</taxon>
        <taxon>Streptomyces</taxon>
    </lineage>
</organism>
<keyword evidence="1" id="KW-0732">Signal</keyword>
<evidence type="ECO:0000313" key="2">
    <source>
        <dbReference type="EMBL" id="MDT0566734.1"/>
    </source>
</evidence>
<evidence type="ECO:0000256" key="1">
    <source>
        <dbReference type="SAM" id="SignalP"/>
    </source>
</evidence>
<dbReference type="Proteomes" id="UP001180737">
    <property type="component" value="Unassembled WGS sequence"/>
</dbReference>
<feature type="chain" id="PRO_5046510945" evidence="1">
    <location>
        <begin position="38"/>
        <end position="221"/>
    </location>
</feature>
<dbReference type="RefSeq" id="WP_157856738.1">
    <property type="nucleotide sequence ID" value="NZ_JAVRFJ010000003.1"/>
</dbReference>
<evidence type="ECO:0000313" key="3">
    <source>
        <dbReference type="Proteomes" id="UP001180737"/>
    </source>
</evidence>
<reference evidence="2" key="1">
    <citation type="submission" date="2024-05" db="EMBL/GenBank/DDBJ databases">
        <title>30 novel species of actinomycetes from the DSMZ collection.</title>
        <authorList>
            <person name="Nouioui I."/>
        </authorList>
    </citation>
    <scope>NUCLEOTIDE SEQUENCE</scope>
    <source>
        <strain evidence="2">DSM 3412</strain>
    </source>
</reference>
<comment type="caution">
    <text evidence="2">The sequence shown here is derived from an EMBL/GenBank/DDBJ whole genome shotgun (WGS) entry which is preliminary data.</text>
</comment>
<proteinExistence type="predicted"/>
<feature type="signal peptide" evidence="1">
    <location>
        <begin position="1"/>
        <end position="37"/>
    </location>
</feature>
<sequence length="221" mass="23014">MKKVVKKTKKKATAATAAAVSLSAATALLAFAAPASAAEDSVSTSSTVGYVCQSRFDGSWFPINGYSRGFTTTAPSKVSAGAGFNVAFDPAPIVALGEYNKELTDIEVAYKVSPEARVLGYKLVGGKNLGSAVFHVERRGAEFVVTSPDSIPGGVEFDLPSLVVTLRAPGQGAVTTGPGGSSFEQRSFGWNRLHPANDQWDPFQCYADPAKPVVFSTTAVG</sequence>
<gene>
    <name evidence="2" type="ORF">RM704_04415</name>
</gene>
<name>A0ABU2YRZ2_9ACTN</name>
<dbReference type="EMBL" id="JAVRFJ010000003">
    <property type="protein sequence ID" value="MDT0566734.1"/>
    <property type="molecule type" value="Genomic_DNA"/>
</dbReference>
<keyword evidence="3" id="KW-1185">Reference proteome</keyword>
<protein>
    <submittedName>
        <fullName evidence="2">Uncharacterized protein</fullName>
    </submittedName>
</protein>